<comment type="caution">
    <text evidence="1">The sequence shown here is derived from an EMBL/GenBank/DDBJ whole genome shotgun (WGS) entry which is preliminary data.</text>
</comment>
<sequence>MPAAFPKVEAPRFHYGDRLRWIPHGNATDWGLVIGRFYSYAPHSRRWQWCYLIWLDPASSSAAWVRADIAWEDDLEPIDEKPAR</sequence>
<evidence type="ECO:0000313" key="1">
    <source>
        <dbReference type="EMBL" id="OKH50258.1"/>
    </source>
</evidence>
<dbReference type="AlphaFoldDB" id="A0A1U7JA24"/>
<protein>
    <submittedName>
        <fullName evidence="1">Uncharacterized protein</fullName>
    </submittedName>
</protein>
<evidence type="ECO:0000313" key="2">
    <source>
        <dbReference type="Proteomes" id="UP000185557"/>
    </source>
</evidence>
<proteinExistence type="predicted"/>
<accession>A0A1U7JA24</accession>
<keyword evidence="2" id="KW-1185">Reference proteome</keyword>
<name>A0A1U7JA24_9CYAN</name>
<reference evidence="1 2" key="1">
    <citation type="submission" date="2016-11" db="EMBL/GenBank/DDBJ databases">
        <title>Draft Genome Sequences of Nine Cyanobacterial Strains from Diverse Habitats.</title>
        <authorList>
            <person name="Zhu T."/>
            <person name="Hou S."/>
            <person name="Lu X."/>
            <person name="Hess W.R."/>
        </authorList>
    </citation>
    <scope>NUCLEOTIDE SEQUENCE [LARGE SCALE GENOMIC DNA]</scope>
    <source>
        <strain evidence="1 2">NIES-30</strain>
    </source>
</reference>
<dbReference type="OrthoDB" id="483634at2"/>
<dbReference type="STRING" id="549789.NIES30_05600"/>
<dbReference type="EMBL" id="MRCG01000002">
    <property type="protein sequence ID" value="OKH50258.1"/>
    <property type="molecule type" value="Genomic_DNA"/>
</dbReference>
<organism evidence="1 2">
    <name type="scientific">Phormidium tenue NIES-30</name>
    <dbReference type="NCBI Taxonomy" id="549789"/>
    <lineage>
        <taxon>Bacteria</taxon>
        <taxon>Bacillati</taxon>
        <taxon>Cyanobacteriota</taxon>
        <taxon>Cyanophyceae</taxon>
        <taxon>Oscillatoriophycideae</taxon>
        <taxon>Oscillatoriales</taxon>
        <taxon>Oscillatoriaceae</taxon>
        <taxon>Phormidium</taxon>
    </lineage>
</organism>
<gene>
    <name evidence="1" type="ORF">NIES30_05600</name>
</gene>
<dbReference type="Proteomes" id="UP000185557">
    <property type="component" value="Unassembled WGS sequence"/>
</dbReference>